<protein>
    <recommendedName>
        <fullName evidence="4">DUF4378 domain-containing protein</fullName>
    </recommendedName>
</protein>
<dbReference type="PANTHER" id="PTHR37613">
    <property type="entry name" value="DUF4378 DOMAIN PROTEIN"/>
    <property type="match status" value="1"/>
</dbReference>
<sequence length="307" mass="34035">MATTRTTSTQSPNPAAARQLGELLKQQQEPFVLEIYLSERGCLRKKLTSGSAKYNSIGCHGSSGGKFLKMNSKGIPNFPKVLKLVICNKLFASKGLKTKNSGDVISGMKRNDPETAEPDRFSTASSTTVYNSCTDSDMDEPSMIKKAVADSKFQWSSMEDSKEKSPARKKSLFLSKLIMEDSVLSTSLWNLLLQATPDRPSCVRESQEADGSNSSPFSMPKRVSQQAKKLREECLGSELVGFERVKDLGKRYGDELSKTVKLLEVDSTQEWNDHEHQKKDVGVVLGNAIAEEILTEVVMDMIFMFHS</sequence>
<dbReference type="PANTHER" id="PTHR37613:SF4">
    <property type="entry name" value="DUF4378 DOMAIN-CONTAINING PROTEIN"/>
    <property type="match status" value="1"/>
</dbReference>
<evidence type="ECO:0000256" key="1">
    <source>
        <dbReference type="SAM" id="MobiDB-lite"/>
    </source>
</evidence>
<dbReference type="Proteomes" id="UP001396334">
    <property type="component" value="Unassembled WGS sequence"/>
</dbReference>
<accession>A0ABR2SM99</accession>
<evidence type="ECO:0000313" key="3">
    <source>
        <dbReference type="Proteomes" id="UP001396334"/>
    </source>
</evidence>
<comment type="caution">
    <text evidence="2">The sequence shown here is derived from an EMBL/GenBank/DDBJ whole genome shotgun (WGS) entry which is preliminary data.</text>
</comment>
<feature type="region of interest" description="Disordered" evidence="1">
    <location>
        <begin position="104"/>
        <end position="128"/>
    </location>
</feature>
<keyword evidence="3" id="KW-1185">Reference proteome</keyword>
<evidence type="ECO:0000313" key="2">
    <source>
        <dbReference type="EMBL" id="KAK9026353.1"/>
    </source>
</evidence>
<organism evidence="2 3">
    <name type="scientific">Hibiscus sabdariffa</name>
    <name type="common">roselle</name>
    <dbReference type="NCBI Taxonomy" id="183260"/>
    <lineage>
        <taxon>Eukaryota</taxon>
        <taxon>Viridiplantae</taxon>
        <taxon>Streptophyta</taxon>
        <taxon>Embryophyta</taxon>
        <taxon>Tracheophyta</taxon>
        <taxon>Spermatophyta</taxon>
        <taxon>Magnoliopsida</taxon>
        <taxon>eudicotyledons</taxon>
        <taxon>Gunneridae</taxon>
        <taxon>Pentapetalae</taxon>
        <taxon>rosids</taxon>
        <taxon>malvids</taxon>
        <taxon>Malvales</taxon>
        <taxon>Malvaceae</taxon>
        <taxon>Malvoideae</taxon>
        <taxon>Hibiscus</taxon>
    </lineage>
</organism>
<reference evidence="2 3" key="1">
    <citation type="journal article" date="2024" name="G3 (Bethesda)">
        <title>Genome assembly of Hibiscus sabdariffa L. provides insights into metabolisms of medicinal natural products.</title>
        <authorList>
            <person name="Kim T."/>
        </authorList>
    </citation>
    <scope>NUCLEOTIDE SEQUENCE [LARGE SCALE GENOMIC DNA]</scope>
    <source>
        <strain evidence="2">TK-2024</strain>
        <tissue evidence="2">Old leaves</tissue>
    </source>
</reference>
<proteinExistence type="predicted"/>
<dbReference type="EMBL" id="JBBPBN010000013">
    <property type="protein sequence ID" value="KAK9026353.1"/>
    <property type="molecule type" value="Genomic_DNA"/>
</dbReference>
<name>A0ABR2SM99_9ROSI</name>
<gene>
    <name evidence="2" type="ORF">V6N11_039194</name>
</gene>
<evidence type="ECO:0008006" key="4">
    <source>
        <dbReference type="Google" id="ProtNLM"/>
    </source>
</evidence>
<feature type="compositionally biased region" description="Basic and acidic residues" evidence="1">
    <location>
        <begin position="109"/>
        <end position="120"/>
    </location>
</feature>